<feature type="region of interest" description="Disordered" evidence="1">
    <location>
        <begin position="32"/>
        <end position="106"/>
    </location>
</feature>
<evidence type="ECO:0000256" key="1">
    <source>
        <dbReference type="SAM" id="MobiDB-lite"/>
    </source>
</evidence>
<evidence type="ECO:0000313" key="2">
    <source>
        <dbReference type="EMBL" id="VDN11061.1"/>
    </source>
</evidence>
<sequence length="106" mass="11626">MARLLLESWSSIGIINRATDLHPAYQALTPAQNGALGRAKEDTQGQQPATAGEGGNSQKTYERRDTSHEGAREVENNSNGHQQSFGAIDRHASIRYSFNTRSDKLN</sequence>
<evidence type="ECO:0000313" key="3">
    <source>
        <dbReference type="Proteomes" id="UP000281553"/>
    </source>
</evidence>
<proteinExistence type="predicted"/>
<name>A0A3P7LY31_DIBLA</name>
<accession>A0A3P7LY31</accession>
<dbReference type="EMBL" id="UYRU01050590">
    <property type="protein sequence ID" value="VDN11061.1"/>
    <property type="molecule type" value="Genomic_DNA"/>
</dbReference>
<feature type="compositionally biased region" description="Basic and acidic residues" evidence="1">
    <location>
        <begin position="60"/>
        <end position="75"/>
    </location>
</feature>
<reference evidence="2 3" key="1">
    <citation type="submission" date="2018-11" db="EMBL/GenBank/DDBJ databases">
        <authorList>
            <consortium name="Pathogen Informatics"/>
        </authorList>
    </citation>
    <scope>NUCLEOTIDE SEQUENCE [LARGE SCALE GENOMIC DNA]</scope>
</reference>
<gene>
    <name evidence="2" type="ORF">DILT_LOCUS6892</name>
</gene>
<keyword evidence="3" id="KW-1185">Reference proteome</keyword>
<organism evidence="2 3">
    <name type="scientific">Dibothriocephalus latus</name>
    <name type="common">Fish tapeworm</name>
    <name type="synonym">Diphyllobothrium latum</name>
    <dbReference type="NCBI Taxonomy" id="60516"/>
    <lineage>
        <taxon>Eukaryota</taxon>
        <taxon>Metazoa</taxon>
        <taxon>Spiralia</taxon>
        <taxon>Lophotrochozoa</taxon>
        <taxon>Platyhelminthes</taxon>
        <taxon>Cestoda</taxon>
        <taxon>Eucestoda</taxon>
        <taxon>Diphyllobothriidea</taxon>
        <taxon>Diphyllobothriidae</taxon>
        <taxon>Dibothriocephalus</taxon>
    </lineage>
</organism>
<protein>
    <submittedName>
        <fullName evidence="2">Uncharacterized protein</fullName>
    </submittedName>
</protein>
<feature type="compositionally biased region" description="Polar residues" evidence="1">
    <location>
        <begin position="76"/>
        <end position="85"/>
    </location>
</feature>
<dbReference type="AlphaFoldDB" id="A0A3P7LY31"/>
<dbReference type="Proteomes" id="UP000281553">
    <property type="component" value="Unassembled WGS sequence"/>
</dbReference>